<accession>A0A6G0T120</accession>
<evidence type="ECO:0000313" key="2">
    <source>
        <dbReference type="Proteomes" id="UP000475862"/>
    </source>
</evidence>
<dbReference type="EMBL" id="VYZN01000079">
    <property type="protein sequence ID" value="KAE9523621.1"/>
    <property type="molecule type" value="Genomic_DNA"/>
</dbReference>
<proteinExistence type="predicted"/>
<dbReference type="Proteomes" id="UP000475862">
    <property type="component" value="Unassembled WGS sequence"/>
</dbReference>
<gene>
    <name evidence="1" type="ORF">AGLY_016173</name>
</gene>
<protein>
    <submittedName>
        <fullName evidence="1">Uncharacterized protein</fullName>
    </submittedName>
</protein>
<name>A0A6G0T120_APHGL</name>
<comment type="caution">
    <text evidence="1">The sequence shown here is derived from an EMBL/GenBank/DDBJ whole genome shotgun (WGS) entry which is preliminary data.</text>
</comment>
<sequence>MLLKTTEHFLLFTSLMHREYLIHQQKVALQLKIETLLQVIVYIDKKKNIIIGYFTTMMKFMCSTNAYHELSNHNITIFLLYISTVGDKIDKIPQNSLLKGTKLSFSSVISHLIFEINNPATNKWINTDLIRIHTFFKKKERIHITYQNSIHLKFSTPHNVLQMIILNLYSPEKIYTRWYNYINDDLLIVRDEENYVDYTLYFNKDSSLGLDHKGLLYIRINFCEQYNSTAVYNVHTPVIHQRLVKWSIKMKAPDLITKYSLTKDSAKTLYNRTLGMFLSTTYYSIQSSCIIRLSLGIGELFN</sequence>
<reference evidence="1 2" key="1">
    <citation type="submission" date="2019-08" db="EMBL/GenBank/DDBJ databases">
        <title>The genome of the soybean aphid Biotype 1, its phylome, world population structure and adaptation to the North American continent.</title>
        <authorList>
            <person name="Giordano R."/>
            <person name="Donthu R.K."/>
            <person name="Hernandez A.G."/>
            <person name="Wright C.L."/>
            <person name="Zimin A.V."/>
        </authorList>
    </citation>
    <scope>NUCLEOTIDE SEQUENCE [LARGE SCALE GENOMIC DNA]</scope>
    <source>
        <tissue evidence="1">Whole aphids</tissue>
    </source>
</reference>
<keyword evidence="2" id="KW-1185">Reference proteome</keyword>
<evidence type="ECO:0000313" key="1">
    <source>
        <dbReference type="EMBL" id="KAE9523621.1"/>
    </source>
</evidence>
<organism evidence="1 2">
    <name type="scientific">Aphis glycines</name>
    <name type="common">Soybean aphid</name>
    <dbReference type="NCBI Taxonomy" id="307491"/>
    <lineage>
        <taxon>Eukaryota</taxon>
        <taxon>Metazoa</taxon>
        <taxon>Ecdysozoa</taxon>
        <taxon>Arthropoda</taxon>
        <taxon>Hexapoda</taxon>
        <taxon>Insecta</taxon>
        <taxon>Pterygota</taxon>
        <taxon>Neoptera</taxon>
        <taxon>Paraneoptera</taxon>
        <taxon>Hemiptera</taxon>
        <taxon>Sternorrhyncha</taxon>
        <taxon>Aphidomorpha</taxon>
        <taxon>Aphidoidea</taxon>
        <taxon>Aphididae</taxon>
        <taxon>Aphidini</taxon>
        <taxon>Aphis</taxon>
        <taxon>Aphis</taxon>
    </lineage>
</organism>
<dbReference type="AlphaFoldDB" id="A0A6G0T120"/>